<dbReference type="RefSeq" id="WP_092891692.1">
    <property type="nucleotide sequence ID" value="NZ_FNOM01000012.1"/>
</dbReference>
<keyword evidence="3" id="KW-1185">Reference proteome</keyword>
<dbReference type="EMBL" id="FNOM01000012">
    <property type="protein sequence ID" value="SDX62248.1"/>
    <property type="molecule type" value="Genomic_DNA"/>
</dbReference>
<accession>A0A1H3D7Z6</accession>
<name>A0A1H3D7Z6_9RHOB</name>
<reference evidence="2 3" key="1">
    <citation type="submission" date="2016-10" db="EMBL/GenBank/DDBJ databases">
        <authorList>
            <person name="de Groot N.N."/>
        </authorList>
    </citation>
    <scope>NUCLEOTIDE SEQUENCE [LARGE SCALE GENOMIC DNA]</scope>
    <source>
        <strain evidence="2 3">CGMCC 1.8894</strain>
    </source>
</reference>
<feature type="transmembrane region" description="Helical" evidence="1">
    <location>
        <begin position="52"/>
        <end position="71"/>
    </location>
</feature>
<dbReference type="AlphaFoldDB" id="A0A1H3D7Z6"/>
<gene>
    <name evidence="2" type="ORF">SAMN04488238_11222</name>
</gene>
<keyword evidence="1" id="KW-0472">Membrane</keyword>
<organism evidence="2 3">
    <name type="scientific">Roseicitreum antarcticum</name>
    <dbReference type="NCBI Taxonomy" id="564137"/>
    <lineage>
        <taxon>Bacteria</taxon>
        <taxon>Pseudomonadati</taxon>
        <taxon>Pseudomonadota</taxon>
        <taxon>Alphaproteobacteria</taxon>
        <taxon>Rhodobacterales</taxon>
        <taxon>Paracoccaceae</taxon>
        <taxon>Roseicitreum</taxon>
    </lineage>
</organism>
<keyword evidence="1" id="KW-0812">Transmembrane</keyword>
<dbReference type="OrthoDB" id="9930138at2"/>
<dbReference type="Proteomes" id="UP000198539">
    <property type="component" value="Unassembled WGS sequence"/>
</dbReference>
<dbReference type="STRING" id="564137.SAMN04488238_11222"/>
<sequence>MAAIRDLAANFRGDVGRGLKADNRAMLTGVLVALCLSVPLIIGLSVLTPLGVGGSIAVGMFVQLFLGWALAGREMRRNR</sequence>
<evidence type="ECO:0000313" key="2">
    <source>
        <dbReference type="EMBL" id="SDX62248.1"/>
    </source>
</evidence>
<feature type="transmembrane region" description="Helical" evidence="1">
    <location>
        <begin position="25"/>
        <end position="46"/>
    </location>
</feature>
<keyword evidence="1" id="KW-1133">Transmembrane helix</keyword>
<proteinExistence type="predicted"/>
<evidence type="ECO:0000313" key="3">
    <source>
        <dbReference type="Proteomes" id="UP000198539"/>
    </source>
</evidence>
<evidence type="ECO:0000256" key="1">
    <source>
        <dbReference type="SAM" id="Phobius"/>
    </source>
</evidence>
<protein>
    <submittedName>
        <fullName evidence="2">Uncharacterized protein</fullName>
    </submittedName>
</protein>